<keyword evidence="9" id="KW-1185">Reference proteome</keyword>
<dbReference type="STRING" id="568069.A0A1J1HHH6"/>
<sequence>MELDEIIKADPSENEEILPTNYDDALNEVGVGKFHALLLLTCGLCLMTTIIETLNIGFVIPLIEMECELDLTLSQKGILNGAAFVGVVMSSFFWGFLADWKRGGRHKIMHICVSAAFIFSVMSSLSINIWILIVTRFFVGFFISGVAANTYAYLAEFHCEKNRAKYMSFAGIFMAFALTFCPAVGWLILTFQNIAKISFNIPLVGLTYTIWRIFLLICAVPSGLVTFLMFFLPESPKFLLAQEKHEEALKILREVYHRNKKTDRAYPVTTIALNELITRREYENFSFFQQIWKQTNPLFKSPLLMKTIKTSFVMFSLFSASSGFFLWTPDILNKLHEYNNENFTVCNVIDEVMKMKELNVTLSNELCHVTPVDATIYKITFMMGAFFSIIYFVNGVIINRVGKRNLLGAWFVLCGVAGGLIPWTADYYKIIFLMLIFLTCGVCGSILSAILVDLFPTNIRAISLCFVLMIGRIGAVIGSIFVSFMIVAHCQLMFGLFAALLLVSALISVLLPGK</sequence>
<dbReference type="PANTHER" id="PTHR23511">
    <property type="entry name" value="SYNAPTIC VESICLE GLYCOPROTEIN 2"/>
    <property type="match status" value="1"/>
</dbReference>
<keyword evidence="3 6" id="KW-0812">Transmembrane</keyword>
<evidence type="ECO:0000259" key="7">
    <source>
        <dbReference type="PROSITE" id="PS50850"/>
    </source>
</evidence>
<accession>A0A1J1HHH6</accession>
<evidence type="ECO:0000256" key="2">
    <source>
        <dbReference type="ARBA" id="ARBA00022448"/>
    </source>
</evidence>
<dbReference type="Pfam" id="PF07690">
    <property type="entry name" value="MFS_1"/>
    <property type="match status" value="1"/>
</dbReference>
<evidence type="ECO:0000256" key="3">
    <source>
        <dbReference type="ARBA" id="ARBA00022692"/>
    </source>
</evidence>
<dbReference type="PROSITE" id="PS50850">
    <property type="entry name" value="MFS"/>
    <property type="match status" value="1"/>
</dbReference>
<feature type="transmembrane region" description="Helical" evidence="6">
    <location>
        <begin position="492"/>
        <end position="511"/>
    </location>
</feature>
<keyword evidence="5 6" id="KW-0472">Membrane</keyword>
<evidence type="ECO:0000313" key="9">
    <source>
        <dbReference type="Proteomes" id="UP000183832"/>
    </source>
</evidence>
<feature type="transmembrane region" description="Helical" evidence="6">
    <location>
        <begin position="406"/>
        <end position="424"/>
    </location>
</feature>
<feature type="transmembrane region" description="Helical" evidence="6">
    <location>
        <begin position="310"/>
        <end position="328"/>
    </location>
</feature>
<feature type="transmembrane region" description="Helical" evidence="6">
    <location>
        <begin position="209"/>
        <end position="232"/>
    </location>
</feature>
<dbReference type="PANTHER" id="PTHR23511:SF35">
    <property type="entry name" value="MAJOR FACILITATOR SUPERFAMILY (MFS) PROFILE DOMAIN-CONTAINING PROTEIN"/>
    <property type="match status" value="1"/>
</dbReference>
<feature type="transmembrane region" description="Helical" evidence="6">
    <location>
        <begin position="36"/>
        <end position="58"/>
    </location>
</feature>
<dbReference type="Gene3D" id="1.20.1250.20">
    <property type="entry name" value="MFS general substrate transporter like domains"/>
    <property type="match status" value="1"/>
</dbReference>
<keyword evidence="4 6" id="KW-1133">Transmembrane helix</keyword>
<feature type="domain" description="Major facilitator superfamily (MFS) profile" evidence="7">
    <location>
        <begin position="36"/>
        <end position="514"/>
    </location>
</feature>
<reference evidence="8 9" key="1">
    <citation type="submission" date="2015-04" db="EMBL/GenBank/DDBJ databases">
        <authorList>
            <person name="Syromyatnikov M.Y."/>
            <person name="Popov V.N."/>
        </authorList>
    </citation>
    <scope>NUCLEOTIDE SEQUENCE [LARGE SCALE GENOMIC DNA]</scope>
</reference>
<dbReference type="OrthoDB" id="10262656at2759"/>
<feature type="transmembrane region" description="Helical" evidence="6">
    <location>
        <begin position="137"/>
        <end position="154"/>
    </location>
</feature>
<dbReference type="GO" id="GO:0016020">
    <property type="term" value="C:membrane"/>
    <property type="evidence" value="ECO:0007669"/>
    <property type="project" value="UniProtKB-SubCell"/>
</dbReference>
<evidence type="ECO:0000256" key="5">
    <source>
        <dbReference type="ARBA" id="ARBA00023136"/>
    </source>
</evidence>
<comment type="subcellular location">
    <subcellularLocation>
        <location evidence="1">Membrane</location>
        <topology evidence="1">Multi-pass membrane protein</topology>
    </subcellularLocation>
</comment>
<evidence type="ECO:0000256" key="1">
    <source>
        <dbReference type="ARBA" id="ARBA00004141"/>
    </source>
</evidence>
<dbReference type="Proteomes" id="UP000183832">
    <property type="component" value="Unassembled WGS sequence"/>
</dbReference>
<name>A0A1J1HHH6_9DIPT</name>
<feature type="transmembrane region" description="Helical" evidence="6">
    <location>
        <begin position="166"/>
        <end position="189"/>
    </location>
</feature>
<organism evidence="8 9">
    <name type="scientific">Clunio marinus</name>
    <dbReference type="NCBI Taxonomy" id="568069"/>
    <lineage>
        <taxon>Eukaryota</taxon>
        <taxon>Metazoa</taxon>
        <taxon>Ecdysozoa</taxon>
        <taxon>Arthropoda</taxon>
        <taxon>Hexapoda</taxon>
        <taxon>Insecta</taxon>
        <taxon>Pterygota</taxon>
        <taxon>Neoptera</taxon>
        <taxon>Endopterygota</taxon>
        <taxon>Diptera</taxon>
        <taxon>Nematocera</taxon>
        <taxon>Chironomoidea</taxon>
        <taxon>Chironomidae</taxon>
        <taxon>Clunio</taxon>
    </lineage>
</organism>
<feature type="transmembrane region" description="Helical" evidence="6">
    <location>
        <begin position="109"/>
        <end position="131"/>
    </location>
</feature>
<evidence type="ECO:0000313" key="8">
    <source>
        <dbReference type="EMBL" id="CRK87479.1"/>
    </source>
</evidence>
<proteinExistence type="predicted"/>
<evidence type="ECO:0000256" key="6">
    <source>
        <dbReference type="SAM" id="Phobius"/>
    </source>
</evidence>
<evidence type="ECO:0000256" key="4">
    <source>
        <dbReference type="ARBA" id="ARBA00022989"/>
    </source>
</evidence>
<dbReference type="GO" id="GO:0022857">
    <property type="term" value="F:transmembrane transporter activity"/>
    <property type="evidence" value="ECO:0007669"/>
    <property type="project" value="InterPro"/>
</dbReference>
<keyword evidence="2" id="KW-0813">Transport</keyword>
<dbReference type="SUPFAM" id="SSF103473">
    <property type="entry name" value="MFS general substrate transporter"/>
    <property type="match status" value="1"/>
</dbReference>
<dbReference type="EMBL" id="CVRI01000004">
    <property type="protein sequence ID" value="CRK87479.1"/>
    <property type="molecule type" value="Genomic_DNA"/>
</dbReference>
<feature type="transmembrane region" description="Helical" evidence="6">
    <location>
        <begin position="78"/>
        <end position="97"/>
    </location>
</feature>
<dbReference type="InterPro" id="IPR036259">
    <property type="entry name" value="MFS_trans_sf"/>
</dbReference>
<dbReference type="AlphaFoldDB" id="A0A1J1HHH6"/>
<feature type="transmembrane region" description="Helical" evidence="6">
    <location>
        <begin position="430"/>
        <end position="452"/>
    </location>
</feature>
<feature type="transmembrane region" description="Helical" evidence="6">
    <location>
        <begin position="464"/>
        <end position="486"/>
    </location>
</feature>
<dbReference type="InterPro" id="IPR011701">
    <property type="entry name" value="MFS"/>
</dbReference>
<dbReference type="InterPro" id="IPR020846">
    <property type="entry name" value="MFS_dom"/>
</dbReference>
<feature type="transmembrane region" description="Helical" evidence="6">
    <location>
        <begin position="375"/>
        <end position="394"/>
    </location>
</feature>
<gene>
    <name evidence="8" type="ORF">CLUMA_CG001280</name>
</gene>
<protein>
    <submittedName>
        <fullName evidence="8">CLUMA_CG001280, isoform A</fullName>
    </submittedName>
</protein>